<dbReference type="PROSITE" id="PS51257">
    <property type="entry name" value="PROKAR_LIPOPROTEIN"/>
    <property type="match status" value="1"/>
</dbReference>
<dbReference type="EMBL" id="JAUJEB010000009">
    <property type="protein sequence ID" value="MDN5216476.1"/>
    <property type="molecule type" value="Genomic_DNA"/>
</dbReference>
<protein>
    <recommendedName>
        <fullName evidence="3">WD40-like Beta Propeller Repeat</fullName>
    </recommendedName>
</protein>
<accession>A0ABT8LHH0</accession>
<reference evidence="1" key="1">
    <citation type="submission" date="2023-06" db="EMBL/GenBank/DDBJ databases">
        <title>Genomic of Agaribacillus aureum.</title>
        <authorList>
            <person name="Wang G."/>
        </authorList>
    </citation>
    <scope>NUCLEOTIDE SEQUENCE</scope>
    <source>
        <strain evidence="1">BMA12</strain>
    </source>
</reference>
<dbReference type="Proteomes" id="UP001172083">
    <property type="component" value="Unassembled WGS sequence"/>
</dbReference>
<evidence type="ECO:0000313" key="1">
    <source>
        <dbReference type="EMBL" id="MDN5216476.1"/>
    </source>
</evidence>
<sequence>MRYFLFLVIAILFISCQKKTREKAPAEATLWGAGKISIEAPEFATTVNADQNEVYFNRTSADRSTMQIMHATYANNSWSDAVSLSFSSGLYRDVDPFLTADGKRLYFSSNRPKKEGDEAGDFDTWFVEKINGKWSAPINPGAPLNSDSTEIFVTIAKNGNAYFVSERDGDRGIVVSRFENNRYQAVEKIPLKLRASAIYASNPCIASDESFLIVAARDPAGNGTPDLFVSWNVNGTWSELKNLGEKVNSPYADFAPGLSKDDQTLFFSSERPGIVPGQNEGVRPPGDIYKVHLEAILSELR</sequence>
<name>A0ABT8LHH0_9BACT</name>
<dbReference type="RefSeq" id="WP_346761813.1">
    <property type="nucleotide sequence ID" value="NZ_JAUJEB010000009.1"/>
</dbReference>
<evidence type="ECO:0008006" key="3">
    <source>
        <dbReference type="Google" id="ProtNLM"/>
    </source>
</evidence>
<dbReference type="Pfam" id="PF07676">
    <property type="entry name" value="PD40"/>
    <property type="match status" value="2"/>
</dbReference>
<organism evidence="1 2">
    <name type="scientific">Agaribacillus aureus</name>
    <dbReference type="NCBI Taxonomy" id="3051825"/>
    <lineage>
        <taxon>Bacteria</taxon>
        <taxon>Pseudomonadati</taxon>
        <taxon>Bacteroidota</taxon>
        <taxon>Cytophagia</taxon>
        <taxon>Cytophagales</taxon>
        <taxon>Splendidivirgaceae</taxon>
        <taxon>Agaribacillus</taxon>
    </lineage>
</organism>
<evidence type="ECO:0000313" key="2">
    <source>
        <dbReference type="Proteomes" id="UP001172083"/>
    </source>
</evidence>
<gene>
    <name evidence="1" type="ORF">QQ020_30690</name>
</gene>
<keyword evidence="2" id="KW-1185">Reference proteome</keyword>
<proteinExistence type="predicted"/>
<dbReference type="InterPro" id="IPR011659">
    <property type="entry name" value="WD40"/>
</dbReference>
<dbReference type="SUPFAM" id="SSF82171">
    <property type="entry name" value="DPP6 N-terminal domain-like"/>
    <property type="match status" value="1"/>
</dbReference>
<comment type="caution">
    <text evidence="1">The sequence shown here is derived from an EMBL/GenBank/DDBJ whole genome shotgun (WGS) entry which is preliminary data.</text>
</comment>